<dbReference type="InterPro" id="IPR000847">
    <property type="entry name" value="LysR_HTH_N"/>
</dbReference>
<dbReference type="PANTHER" id="PTHR30537">
    <property type="entry name" value="HTH-TYPE TRANSCRIPTIONAL REGULATOR"/>
    <property type="match status" value="1"/>
</dbReference>
<comment type="caution">
    <text evidence="9">The sequence shown here is derived from an EMBL/GenBank/DDBJ whole genome shotgun (WGS) entry which is preliminary data.</text>
</comment>
<accession>A0A176XJ03</accession>
<keyword evidence="3" id="KW-0238">DNA-binding</keyword>
<dbReference type="Proteomes" id="UP000077098">
    <property type="component" value="Unassembled WGS sequence"/>
</dbReference>
<name>A0A176XJ03_AGRTU</name>
<evidence type="ECO:0000259" key="8">
    <source>
        <dbReference type="PROSITE" id="PS50931"/>
    </source>
</evidence>
<dbReference type="GO" id="GO:0006351">
    <property type="term" value="P:DNA-templated transcription"/>
    <property type="evidence" value="ECO:0007669"/>
    <property type="project" value="TreeGrafter"/>
</dbReference>
<dbReference type="SUPFAM" id="SSF53850">
    <property type="entry name" value="Periplasmic binding protein-like II"/>
    <property type="match status" value="1"/>
</dbReference>
<dbReference type="InterPro" id="IPR036388">
    <property type="entry name" value="WH-like_DNA-bd_sf"/>
</dbReference>
<proteinExistence type="inferred from homology"/>
<dbReference type="InterPro" id="IPR058163">
    <property type="entry name" value="LysR-type_TF_proteobact-type"/>
</dbReference>
<dbReference type="SUPFAM" id="SSF46785">
    <property type="entry name" value="Winged helix' DNA-binding domain"/>
    <property type="match status" value="1"/>
</dbReference>
<dbReference type="GO" id="GO:0003700">
    <property type="term" value="F:DNA-binding transcription factor activity"/>
    <property type="evidence" value="ECO:0007669"/>
    <property type="project" value="InterPro"/>
</dbReference>
<evidence type="ECO:0000313" key="9">
    <source>
        <dbReference type="EMBL" id="OAE49573.1"/>
    </source>
</evidence>
<sequence>MDPRRRLVPDIVTLQAFECAARHGNFTRAAEELNLTQSAVSRQIGELEAQTGMQLFERIRRRVVLSEAGRKFLPDVRRLLQQSEQLMVRAVSAGTSHASLSVATLPTFGSRWLMPRLYRFIDANPDMTITIGSRSHPFDFDEEGFDLAIHYGQPVWAHGTCTFLCNEVIVPVASPSLLRRTGVTHVQDLAAQPLLHVTTRPKLWTEWLEMNGVMADNAYQGSRFDQFSMIIEAAASGIGFALLPRYLIEAELASGRLEIVFDIPLQTDKSYYVALPEGRQDNALARSFQAWLLDQVGRPV</sequence>
<evidence type="ECO:0000313" key="10">
    <source>
        <dbReference type="Proteomes" id="UP000077098"/>
    </source>
</evidence>
<comment type="function">
    <text evidence="5">Transcriptional regulator of the ttuABCDE tartrate utilization operon.</text>
</comment>
<dbReference type="RefSeq" id="WP_063947221.1">
    <property type="nucleotide sequence ID" value="NZ_LXPS01000002.1"/>
</dbReference>
<comment type="similarity">
    <text evidence="1">Belongs to the LysR transcriptional regulatory family.</text>
</comment>
<organism evidence="9 10">
    <name type="scientific">Agrobacterium tumefaciens</name>
    <dbReference type="NCBI Taxonomy" id="358"/>
    <lineage>
        <taxon>Bacteria</taxon>
        <taxon>Pseudomonadati</taxon>
        <taxon>Pseudomonadota</taxon>
        <taxon>Alphaproteobacteria</taxon>
        <taxon>Hyphomicrobiales</taxon>
        <taxon>Rhizobiaceae</taxon>
        <taxon>Rhizobium/Agrobacterium group</taxon>
        <taxon>Agrobacterium</taxon>
        <taxon>Agrobacterium tumefaciens complex</taxon>
    </lineage>
</organism>
<dbReference type="GO" id="GO:0043565">
    <property type="term" value="F:sequence-specific DNA binding"/>
    <property type="evidence" value="ECO:0007669"/>
    <property type="project" value="TreeGrafter"/>
</dbReference>
<evidence type="ECO:0000256" key="4">
    <source>
        <dbReference type="ARBA" id="ARBA00023163"/>
    </source>
</evidence>
<dbReference type="Gene3D" id="1.10.10.10">
    <property type="entry name" value="Winged helix-like DNA-binding domain superfamily/Winged helix DNA-binding domain"/>
    <property type="match status" value="1"/>
</dbReference>
<dbReference type="InterPro" id="IPR036390">
    <property type="entry name" value="WH_DNA-bd_sf"/>
</dbReference>
<evidence type="ECO:0000256" key="7">
    <source>
        <dbReference type="ARBA" id="ARBA00083243"/>
    </source>
</evidence>
<keyword evidence="2" id="KW-0805">Transcription regulation</keyword>
<dbReference type="FunFam" id="1.10.10.10:FF:000001">
    <property type="entry name" value="LysR family transcriptional regulator"/>
    <property type="match status" value="1"/>
</dbReference>
<evidence type="ECO:0000256" key="3">
    <source>
        <dbReference type="ARBA" id="ARBA00023125"/>
    </source>
</evidence>
<protein>
    <recommendedName>
        <fullName evidence="6">HTH-type transcriptional regulator TtuA</fullName>
    </recommendedName>
    <alternativeName>
        <fullName evidence="7">Tartrate utilization transcriptional regulator</fullName>
    </alternativeName>
</protein>
<dbReference type="InterPro" id="IPR005119">
    <property type="entry name" value="LysR_subst-bd"/>
</dbReference>
<dbReference type="PRINTS" id="PR00039">
    <property type="entry name" value="HTHLYSR"/>
</dbReference>
<dbReference type="PROSITE" id="PS50931">
    <property type="entry name" value="HTH_LYSR"/>
    <property type="match status" value="1"/>
</dbReference>
<evidence type="ECO:0000256" key="6">
    <source>
        <dbReference type="ARBA" id="ARBA00067332"/>
    </source>
</evidence>
<dbReference type="Pfam" id="PF03466">
    <property type="entry name" value="LysR_substrate"/>
    <property type="match status" value="1"/>
</dbReference>
<evidence type="ECO:0000256" key="5">
    <source>
        <dbReference type="ARBA" id="ARBA00054626"/>
    </source>
</evidence>
<dbReference type="Gene3D" id="3.40.190.10">
    <property type="entry name" value="Periplasmic binding protein-like II"/>
    <property type="match status" value="2"/>
</dbReference>
<dbReference type="EMBL" id="LXPS01000002">
    <property type="protein sequence ID" value="OAE49573.1"/>
    <property type="molecule type" value="Genomic_DNA"/>
</dbReference>
<dbReference type="AlphaFoldDB" id="A0A176XJ03"/>
<dbReference type="CDD" id="cd08481">
    <property type="entry name" value="PBP2_GcdR_like"/>
    <property type="match status" value="1"/>
</dbReference>
<keyword evidence="4" id="KW-0804">Transcription</keyword>
<gene>
    <name evidence="9" type="ORF">A7J57_19500</name>
</gene>
<reference evidence="9 10" key="1">
    <citation type="submission" date="2016-05" db="EMBL/GenBank/DDBJ databases">
        <authorList>
            <person name="Lavstsen T."/>
            <person name="Jespersen J.S."/>
        </authorList>
    </citation>
    <scope>NUCLEOTIDE SEQUENCE [LARGE SCALE GENOMIC DNA]</scope>
    <source>
        <strain evidence="9 10">KCJ1736</strain>
    </source>
</reference>
<evidence type="ECO:0000256" key="2">
    <source>
        <dbReference type="ARBA" id="ARBA00023015"/>
    </source>
</evidence>
<evidence type="ECO:0000256" key="1">
    <source>
        <dbReference type="ARBA" id="ARBA00009437"/>
    </source>
</evidence>
<dbReference type="FunFam" id="3.40.190.10:FF:000017">
    <property type="entry name" value="Glycine cleavage system transcriptional activator"/>
    <property type="match status" value="1"/>
</dbReference>
<dbReference type="PANTHER" id="PTHR30537:SF26">
    <property type="entry name" value="GLYCINE CLEAVAGE SYSTEM TRANSCRIPTIONAL ACTIVATOR"/>
    <property type="match status" value="1"/>
</dbReference>
<feature type="domain" description="HTH lysR-type" evidence="8">
    <location>
        <begin position="14"/>
        <end position="66"/>
    </location>
</feature>
<dbReference type="Pfam" id="PF00126">
    <property type="entry name" value="HTH_1"/>
    <property type="match status" value="1"/>
</dbReference>